<dbReference type="InterPro" id="IPR029016">
    <property type="entry name" value="GAF-like_dom_sf"/>
</dbReference>
<dbReference type="PANTHER" id="PTHR43304">
    <property type="entry name" value="PHYTOCHROME-LIKE PROTEIN CPH1"/>
    <property type="match status" value="1"/>
</dbReference>
<reference evidence="9 10" key="1">
    <citation type="submission" date="2019-11" db="EMBL/GenBank/DDBJ databases">
        <title>Pseudomonas flavidum sp. nov., isolated from Baiyang Lake.</title>
        <authorList>
            <person name="Zhao Y."/>
        </authorList>
    </citation>
    <scope>NUCLEOTIDE SEQUENCE [LARGE SCALE GENOMIC DNA]</scope>
    <source>
        <strain evidence="10">R-22-3 w-18</strain>
    </source>
</reference>
<keyword evidence="4" id="KW-0808">Transferase</keyword>
<dbReference type="SUPFAM" id="SSF55781">
    <property type="entry name" value="GAF domain-like"/>
    <property type="match status" value="1"/>
</dbReference>
<evidence type="ECO:0000256" key="1">
    <source>
        <dbReference type="ARBA" id="ARBA00000085"/>
    </source>
</evidence>
<accession>A0A6I4KW10</accession>
<dbReference type="Gene3D" id="3.30.450.40">
    <property type="match status" value="1"/>
</dbReference>
<dbReference type="PROSITE" id="PS50112">
    <property type="entry name" value="PAS"/>
    <property type="match status" value="2"/>
</dbReference>
<dbReference type="Proteomes" id="UP000429555">
    <property type="component" value="Unassembled WGS sequence"/>
</dbReference>
<dbReference type="Pfam" id="PF13185">
    <property type="entry name" value="GAF_2"/>
    <property type="match status" value="1"/>
</dbReference>
<dbReference type="InterPro" id="IPR003018">
    <property type="entry name" value="GAF"/>
</dbReference>
<dbReference type="SMART" id="SM00065">
    <property type="entry name" value="GAF"/>
    <property type="match status" value="1"/>
</dbReference>
<feature type="transmembrane region" description="Helical" evidence="6">
    <location>
        <begin position="21"/>
        <end position="39"/>
    </location>
</feature>
<sequence length="634" mass="72632">MLRAFIAEHQRVPRMQPTLKGPLRLAGAYVLFSSAWILGSDSLLKNLTRDAEQMASLQTVKGLVFILLSSLLIFIIAYRDRLTQQQLLNQLLRKSRQMQQSLRNAALAHWEYNDNFYWSDEALALLHQPPERNPSDLEQLLSWLHPGERPAVQRAMQALIFKHEPLSISARLNQPQQAPTLWLMLRAEVDEQGKILGTVQDISGQKRDESALRESEQRFRQLFEQTPRIAVQGYDRERRVIYWNQASTQLYGYSLQEVMGKRLEELIVPPAERRKVADAINRWQLGGPPIPAAEIELQRKDGSPVWVFSSHLMLRNSREQLELYCVDIDLSQQKRVDSQLHLSETRYRELVEHLSDAIFMTDDQQRLVFLNPAWSRITGYPAHASLGQPLQRFIPEIVQPPLHLYLQELSQGKRESLRHEAYLHNPQGQLRRVELQLQHSETGQGLRGSLRDIHERYQTQQLQQARNAVLDKLLGQYPLEQILEAISLRLEALNPHMLVSIMLLDEQQNMHVGAAPSLPMDYRQAVEGIRADLQVGSCGHALSTGELVIAEDIDQHPYWQDYLELTRAAGLQACWSLPFKDDRGQVLGTFGIYGRQPGRPAPADIALVTEFTRLAGLAVRMQRSRPTADHQSPT</sequence>
<evidence type="ECO:0000313" key="9">
    <source>
        <dbReference type="EMBL" id="MVW74706.1"/>
    </source>
</evidence>
<feature type="domain" description="PAS" evidence="7">
    <location>
        <begin position="215"/>
        <end position="282"/>
    </location>
</feature>
<evidence type="ECO:0000256" key="6">
    <source>
        <dbReference type="SAM" id="Phobius"/>
    </source>
</evidence>
<dbReference type="EMBL" id="WKJZ01000001">
    <property type="protein sequence ID" value="MVW74706.1"/>
    <property type="molecule type" value="Genomic_DNA"/>
</dbReference>
<dbReference type="NCBIfam" id="TIGR00229">
    <property type="entry name" value="sensory_box"/>
    <property type="match status" value="2"/>
</dbReference>
<feature type="domain" description="PAC" evidence="8">
    <location>
        <begin position="291"/>
        <end position="342"/>
    </location>
</feature>
<dbReference type="InterPro" id="IPR000700">
    <property type="entry name" value="PAS-assoc_C"/>
</dbReference>
<evidence type="ECO:0000259" key="8">
    <source>
        <dbReference type="PROSITE" id="PS50113"/>
    </source>
</evidence>
<dbReference type="AlphaFoldDB" id="A0A6I4KW10"/>
<dbReference type="PANTHER" id="PTHR43304:SF1">
    <property type="entry name" value="PAC DOMAIN-CONTAINING PROTEIN"/>
    <property type="match status" value="1"/>
</dbReference>
<dbReference type="GO" id="GO:0006355">
    <property type="term" value="P:regulation of DNA-templated transcription"/>
    <property type="evidence" value="ECO:0007669"/>
    <property type="project" value="InterPro"/>
</dbReference>
<dbReference type="InterPro" id="IPR000014">
    <property type="entry name" value="PAS"/>
</dbReference>
<dbReference type="SMART" id="SM00091">
    <property type="entry name" value="PAS"/>
    <property type="match status" value="3"/>
</dbReference>
<dbReference type="Pfam" id="PF13426">
    <property type="entry name" value="PAS_9"/>
    <property type="match status" value="1"/>
</dbReference>
<keyword evidence="5" id="KW-0418">Kinase</keyword>
<keyword evidence="6" id="KW-0812">Transmembrane</keyword>
<dbReference type="InterPro" id="IPR013767">
    <property type="entry name" value="PAS_fold"/>
</dbReference>
<dbReference type="SUPFAM" id="SSF55785">
    <property type="entry name" value="PYP-like sensor domain (PAS domain)"/>
    <property type="match status" value="2"/>
</dbReference>
<dbReference type="InterPro" id="IPR052162">
    <property type="entry name" value="Sensor_kinase/Photoreceptor"/>
</dbReference>
<dbReference type="GO" id="GO:0004673">
    <property type="term" value="F:protein histidine kinase activity"/>
    <property type="evidence" value="ECO:0007669"/>
    <property type="project" value="UniProtKB-EC"/>
</dbReference>
<proteinExistence type="predicted"/>
<dbReference type="CDD" id="cd00130">
    <property type="entry name" value="PAS"/>
    <property type="match status" value="2"/>
</dbReference>
<organism evidence="9 10">
    <name type="scientific">Pseudomonas xionganensis</name>
    <dbReference type="NCBI Taxonomy" id="2654845"/>
    <lineage>
        <taxon>Bacteria</taxon>
        <taxon>Pseudomonadati</taxon>
        <taxon>Pseudomonadota</taxon>
        <taxon>Gammaproteobacteria</taxon>
        <taxon>Pseudomonadales</taxon>
        <taxon>Pseudomonadaceae</taxon>
        <taxon>Pseudomonas</taxon>
    </lineage>
</organism>
<comment type="catalytic activity">
    <reaction evidence="1">
        <text>ATP + protein L-histidine = ADP + protein N-phospho-L-histidine.</text>
        <dbReference type="EC" id="2.7.13.3"/>
    </reaction>
</comment>
<keyword evidence="10" id="KW-1185">Reference proteome</keyword>
<evidence type="ECO:0000313" key="10">
    <source>
        <dbReference type="Proteomes" id="UP000429555"/>
    </source>
</evidence>
<dbReference type="Pfam" id="PF00989">
    <property type="entry name" value="PAS"/>
    <property type="match status" value="1"/>
</dbReference>
<evidence type="ECO:0000256" key="5">
    <source>
        <dbReference type="ARBA" id="ARBA00022777"/>
    </source>
</evidence>
<dbReference type="InterPro" id="IPR035965">
    <property type="entry name" value="PAS-like_dom_sf"/>
</dbReference>
<keyword evidence="6" id="KW-1133">Transmembrane helix</keyword>
<evidence type="ECO:0000256" key="4">
    <source>
        <dbReference type="ARBA" id="ARBA00022679"/>
    </source>
</evidence>
<evidence type="ECO:0000256" key="3">
    <source>
        <dbReference type="ARBA" id="ARBA00022553"/>
    </source>
</evidence>
<dbReference type="Gene3D" id="3.30.450.20">
    <property type="entry name" value="PAS domain"/>
    <property type="match status" value="3"/>
</dbReference>
<dbReference type="PROSITE" id="PS50113">
    <property type="entry name" value="PAC"/>
    <property type="match status" value="1"/>
</dbReference>
<name>A0A6I4KW10_9PSED</name>
<protein>
    <recommendedName>
        <fullName evidence="2">histidine kinase</fullName>
        <ecNumber evidence="2">2.7.13.3</ecNumber>
    </recommendedName>
</protein>
<keyword evidence="3" id="KW-0597">Phosphoprotein</keyword>
<dbReference type="EC" id="2.7.13.3" evidence="2"/>
<gene>
    <name evidence="9" type="ORF">GJV18_05195</name>
</gene>
<keyword evidence="6" id="KW-0472">Membrane</keyword>
<feature type="transmembrane region" description="Helical" evidence="6">
    <location>
        <begin position="59"/>
        <end position="78"/>
    </location>
</feature>
<feature type="domain" description="PAS" evidence="7">
    <location>
        <begin position="343"/>
        <end position="420"/>
    </location>
</feature>
<comment type="caution">
    <text evidence="9">The sequence shown here is derived from an EMBL/GenBank/DDBJ whole genome shotgun (WGS) entry which is preliminary data.</text>
</comment>
<evidence type="ECO:0000256" key="2">
    <source>
        <dbReference type="ARBA" id="ARBA00012438"/>
    </source>
</evidence>
<evidence type="ECO:0000259" key="7">
    <source>
        <dbReference type="PROSITE" id="PS50112"/>
    </source>
</evidence>